<sequence length="232" mass="26345">MKMTEESVVREIVVHAPLEQVWDALTKSEHLNRWYTKNAEIEFRIGGRGYMEHGWGATCEGVFTEIDPMKRFVLQSLDGDFTTITSLREVENGIQVSIEYQASFISQMNPATKENMLFGTAQFLENLKSVYETGIDNRSKYWKTWIGIAHTTNEKNKGTKVLQVKEGSVAAAAGIKPDDIIIEMDGNEIEGYDSFERTLNQSTVDCVVAMTIVRQSEQLQINCLVDRYPVPY</sequence>
<dbReference type="Pfam" id="PF13180">
    <property type="entry name" value="PDZ_2"/>
    <property type="match status" value="1"/>
</dbReference>
<dbReference type="Pfam" id="PF08327">
    <property type="entry name" value="AHSA1"/>
    <property type="match status" value="1"/>
</dbReference>
<dbReference type="InterPro" id="IPR013538">
    <property type="entry name" value="ASHA1/2-like_C"/>
</dbReference>
<protein>
    <recommendedName>
        <fullName evidence="2">PDZ domain-containing protein</fullName>
    </recommendedName>
</protein>
<keyword evidence="4" id="KW-1185">Reference proteome</keyword>
<dbReference type="RefSeq" id="WP_169846928.1">
    <property type="nucleotide sequence ID" value="NZ_CP065424.1"/>
</dbReference>
<evidence type="ECO:0000313" key="3">
    <source>
        <dbReference type="EMBL" id="OOP67407.1"/>
    </source>
</evidence>
<name>A0A8E2I6U3_9BACI</name>
<dbReference type="SUPFAM" id="SSF50156">
    <property type="entry name" value="PDZ domain-like"/>
    <property type="match status" value="1"/>
</dbReference>
<proteinExistence type="inferred from homology"/>
<evidence type="ECO:0000313" key="4">
    <source>
        <dbReference type="Proteomes" id="UP000189761"/>
    </source>
</evidence>
<dbReference type="CDD" id="cd07814">
    <property type="entry name" value="SRPBCC_CalC_Aha1-like"/>
    <property type="match status" value="1"/>
</dbReference>
<comment type="caution">
    <text evidence="3">The sequence shown here is derived from an EMBL/GenBank/DDBJ whole genome shotgun (WGS) entry which is preliminary data.</text>
</comment>
<evidence type="ECO:0000256" key="1">
    <source>
        <dbReference type="ARBA" id="ARBA00006817"/>
    </source>
</evidence>
<evidence type="ECO:0000259" key="2">
    <source>
        <dbReference type="SMART" id="SM00228"/>
    </source>
</evidence>
<feature type="domain" description="PDZ" evidence="2">
    <location>
        <begin position="144"/>
        <end position="216"/>
    </location>
</feature>
<comment type="similarity">
    <text evidence="1">Belongs to the AHA1 family.</text>
</comment>
<dbReference type="Proteomes" id="UP000189761">
    <property type="component" value="Unassembled WGS sequence"/>
</dbReference>
<organism evidence="3 4">
    <name type="scientific">Heyndrickxia oleronia</name>
    <dbReference type="NCBI Taxonomy" id="38875"/>
    <lineage>
        <taxon>Bacteria</taxon>
        <taxon>Bacillati</taxon>
        <taxon>Bacillota</taxon>
        <taxon>Bacilli</taxon>
        <taxon>Bacillales</taxon>
        <taxon>Bacillaceae</taxon>
        <taxon>Heyndrickxia</taxon>
    </lineage>
</organism>
<dbReference type="Gene3D" id="3.30.530.20">
    <property type="match status" value="1"/>
</dbReference>
<accession>A0A8E2I6U3</accession>
<reference evidence="3 4" key="1">
    <citation type="submission" date="2017-01" db="EMBL/GenBank/DDBJ databases">
        <title>Draft genome sequence of Bacillus oleronius.</title>
        <authorList>
            <person name="Allam M."/>
        </authorList>
    </citation>
    <scope>NUCLEOTIDE SEQUENCE [LARGE SCALE GENOMIC DNA]</scope>
    <source>
        <strain evidence="3 4">DSM 9356</strain>
    </source>
</reference>
<dbReference type="InterPro" id="IPR036034">
    <property type="entry name" value="PDZ_sf"/>
</dbReference>
<dbReference type="InterPro" id="IPR023393">
    <property type="entry name" value="START-like_dom_sf"/>
</dbReference>
<dbReference type="SUPFAM" id="SSF55961">
    <property type="entry name" value="Bet v1-like"/>
    <property type="match status" value="1"/>
</dbReference>
<dbReference type="EMBL" id="MTLA01000197">
    <property type="protein sequence ID" value="OOP67407.1"/>
    <property type="molecule type" value="Genomic_DNA"/>
</dbReference>
<dbReference type="InterPro" id="IPR001478">
    <property type="entry name" value="PDZ"/>
</dbReference>
<dbReference type="AlphaFoldDB" id="A0A8E2I6U3"/>
<dbReference type="Gene3D" id="2.30.42.10">
    <property type="match status" value="1"/>
</dbReference>
<gene>
    <name evidence="3" type="ORF">BWZ43_15950</name>
</gene>
<dbReference type="SMART" id="SM00228">
    <property type="entry name" value="PDZ"/>
    <property type="match status" value="1"/>
</dbReference>